<dbReference type="EMBL" id="SAIY01000001">
    <property type="protein sequence ID" value="NGM11735.1"/>
    <property type="molecule type" value="Genomic_DNA"/>
</dbReference>
<dbReference type="SUPFAM" id="SSF88946">
    <property type="entry name" value="Sigma2 domain of RNA polymerase sigma factors"/>
    <property type="match status" value="1"/>
</dbReference>
<feature type="domain" description="RNA polymerase sigma-70 region 2" evidence="5">
    <location>
        <begin position="7"/>
        <end position="59"/>
    </location>
</feature>
<sequence>MLAATARVAGDFDLAEESVQEAYVAALGAWARDGVPERPGAWLTATARRKALDVLRRRQVLRAKLPLLVEPDQVEPDVPDEVAVPDDRLRLVFTCCHPALAREAQVALTLRLVCGVSTADIASAFLVPEPTMAARITRAKKKIAAARIPYRVPEAVELPDRLDGVLTVVHLLYTTGHTAPSGGDLVRADLVDRALHLARMLAALLPDEPEVRGLLALLLLTDARRATRTDAEGRLLRLEDQDRTGWDRDAIAEGHRLVLDAFRTGRTGRYAIQAAIASLHAHAPSYQATDWPQIVRLYDALLARWPSPVVALNRTVAVSMVDGPAVALAAVDALARDPRLAGYHYLPAIRADLLRRLGRDAEAAGAYRDALDLVDNDAERDFLTTRLGEVLAS</sequence>
<dbReference type="InterPro" id="IPR046531">
    <property type="entry name" value="DUF6596"/>
</dbReference>
<protein>
    <submittedName>
        <fullName evidence="8">RNA polymerase sigma factor</fullName>
    </submittedName>
</protein>
<dbReference type="GO" id="GO:0016987">
    <property type="term" value="F:sigma factor activity"/>
    <property type="evidence" value="ECO:0007669"/>
    <property type="project" value="UniProtKB-KW"/>
</dbReference>
<comment type="caution">
    <text evidence="8">The sequence shown here is derived from an EMBL/GenBank/DDBJ whole genome shotgun (WGS) entry which is preliminary data.</text>
</comment>
<dbReference type="AlphaFoldDB" id="A0A6M1KRU0"/>
<evidence type="ECO:0000256" key="3">
    <source>
        <dbReference type="ARBA" id="ARBA00023082"/>
    </source>
</evidence>
<keyword evidence="4" id="KW-0804">Transcription</keyword>
<organism evidence="8 9">
    <name type="scientific">Verrucosispora sioxanthis</name>
    <dbReference type="NCBI Taxonomy" id="2499994"/>
    <lineage>
        <taxon>Bacteria</taxon>
        <taxon>Bacillati</taxon>
        <taxon>Actinomycetota</taxon>
        <taxon>Actinomycetes</taxon>
        <taxon>Micromonosporales</taxon>
        <taxon>Micromonosporaceae</taxon>
        <taxon>Micromonospora</taxon>
    </lineage>
</organism>
<dbReference type="GO" id="GO:0003677">
    <property type="term" value="F:DNA binding"/>
    <property type="evidence" value="ECO:0007669"/>
    <property type="project" value="InterPro"/>
</dbReference>
<feature type="domain" description="RNA polymerase sigma factor 70 region 4 type 2" evidence="6">
    <location>
        <begin position="93"/>
        <end position="143"/>
    </location>
</feature>
<evidence type="ECO:0000313" key="9">
    <source>
        <dbReference type="Proteomes" id="UP000478148"/>
    </source>
</evidence>
<evidence type="ECO:0000259" key="6">
    <source>
        <dbReference type="Pfam" id="PF08281"/>
    </source>
</evidence>
<dbReference type="Pfam" id="PF04542">
    <property type="entry name" value="Sigma70_r2"/>
    <property type="match status" value="1"/>
</dbReference>
<dbReference type="InterPro" id="IPR013324">
    <property type="entry name" value="RNA_pol_sigma_r3/r4-like"/>
</dbReference>
<dbReference type="Gene3D" id="1.10.1740.10">
    <property type="match status" value="1"/>
</dbReference>
<evidence type="ECO:0000256" key="4">
    <source>
        <dbReference type="ARBA" id="ARBA00023163"/>
    </source>
</evidence>
<accession>A0A6M1KRU0</accession>
<evidence type="ECO:0000259" key="5">
    <source>
        <dbReference type="Pfam" id="PF04542"/>
    </source>
</evidence>
<keyword evidence="9" id="KW-1185">Reference proteome</keyword>
<reference evidence="8 9" key="1">
    <citation type="submission" date="2020-02" db="EMBL/GenBank/DDBJ databases">
        <title>Draft Genome Sequence of Verrucosispora sp. Strain CWR15, Isolated from Gulf of Mexico Sponge.</title>
        <authorList>
            <person name="Kennedy S.J."/>
            <person name="Cella E."/>
            <person name="Azarian T."/>
            <person name="Baker B.J."/>
            <person name="Shaw L.N."/>
        </authorList>
    </citation>
    <scope>NUCLEOTIDE SEQUENCE [LARGE SCALE GENOMIC DNA]</scope>
    <source>
        <strain evidence="8 9">CWR15</strain>
    </source>
</reference>
<feature type="domain" description="DUF6596" evidence="7">
    <location>
        <begin position="161"/>
        <end position="261"/>
    </location>
</feature>
<evidence type="ECO:0000256" key="1">
    <source>
        <dbReference type="ARBA" id="ARBA00010641"/>
    </source>
</evidence>
<dbReference type="InterPro" id="IPR007627">
    <property type="entry name" value="RNA_pol_sigma70_r2"/>
</dbReference>
<dbReference type="PANTHER" id="PTHR47756">
    <property type="entry name" value="BLL6612 PROTEIN-RELATED"/>
    <property type="match status" value="1"/>
</dbReference>
<dbReference type="PANTHER" id="PTHR47756:SF2">
    <property type="entry name" value="BLL6612 PROTEIN"/>
    <property type="match status" value="1"/>
</dbReference>
<evidence type="ECO:0000259" key="7">
    <source>
        <dbReference type="Pfam" id="PF20239"/>
    </source>
</evidence>
<dbReference type="Proteomes" id="UP000478148">
    <property type="component" value="Unassembled WGS sequence"/>
</dbReference>
<keyword evidence="3" id="KW-0731">Sigma factor</keyword>
<name>A0A6M1KRU0_9ACTN</name>
<dbReference type="InterPro" id="IPR036388">
    <property type="entry name" value="WH-like_DNA-bd_sf"/>
</dbReference>
<dbReference type="SUPFAM" id="SSF88659">
    <property type="entry name" value="Sigma3 and sigma4 domains of RNA polymerase sigma factors"/>
    <property type="match status" value="1"/>
</dbReference>
<gene>
    <name evidence="8" type="ORF">ENC19_03075</name>
</gene>
<keyword evidence="2" id="KW-0805">Transcription regulation</keyword>
<dbReference type="InterPro" id="IPR013325">
    <property type="entry name" value="RNA_pol_sigma_r2"/>
</dbReference>
<dbReference type="RefSeq" id="WP_164445980.1">
    <property type="nucleotide sequence ID" value="NZ_SAIY01000001.1"/>
</dbReference>
<dbReference type="GO" id="GO:0006352">
    <property type="term" value="P:DNA-templated transcription initiation"/>
    <property type="evidence" value="ECO:0007669"/>
    <property type="project" value="InterPro"/>
</dbReference>
<proteinExistence type="inferred from homology"/>
<evidence type="ECO:0000313" key="8">
    <source>
        <dbReference type="EMBL" id="NGM11735.1"/>
    </source>
</evidence>
<dbReference type="Pfam" id="PF20239">
    <property type="entry name" value="DUF6596"/>
    <property type="match status" value="1"/>
</dbReference>
<dbReference type="InterPro" id="IPR013249">
    <property type="entry name" value="RNA_pol_sigma70_r4_t2"/>
</dbReference>
<evidence type="ECO:0000256" key="2">
    <source>
        <dbReference type="ARBA" id="ARBA00023015"/>
    </source>
</evidence>
<dbReference type="Pfam" id="PF08281">
    <property type="entry name" value="Sigma70_r4_2"/>
    <property type="match status" value="1"/>
</dbReference>
<dbReference type="Gene3D" id="1.10.10.10">
    <property type="entry name" value="Winged helix-like DNA-binding domain superfamily/Winged helix DNA-binding domain"/>
    <property type="match status" value="1"/>
</dbReference>
<comment type="similarity">
    <text evidence="1">Belongs to the sigma-70 factor family. ECF subfamily.</text>
</comment>